<organism evidence="1 2">
    <name type="scientific">Gilliamella bombicola</name>
    <dbReference type="NCBI Taxonomy" id="1798182"/>
    <lineage>
        <taxon>Bacteria</taxon>
        <taxon>Pseudomonadati</taxon>
        <taxon>Pseudomonadota</taxon>
        <taxon>Gammaproteobacteria</taxon>
        <taxon>Orbales</taxon>
        <taxon>Orbaceae</taxon>
        <taxon>Gilliamella</taxon>
    </lineage>
</organism>
<evidence type="ECO:0000313" key="1">
    <source>
        <dbReference type="EMBL" id="SCB89058.1"/>
    </source>
</evidence>
<proteinExistence type="predicted"/>
<name>A0A1C4A353_9GAMM</name>
<dbReference type="Proteomes" id="UP000199670">
    <property type="component" value="Unassembled WGS sequence"/>
</dbReference>
<dbReference type="AlphaFoldDB" id="A0A1C4A353"/>
<protein>
    <submittedName>
        <fullName evidence="1">Uncharacterized protein</fullName>
    </submittedName>
</protein>
<evidence type="ECO:0000313" key="2">
    <source>
        <dbReference type="Proteomes" id="UP000199670"/>
    </source>
</evidence>
<reference evidence="2" key="1">
    <citation type="submission" date="2016-08" db="EMBL/GenBank/DDBJ databases">
        <authorList>
            <person name="Varghese N."/>
            <person name="Submissions Spin"/>
        </authorList>
    </citation>
    <scope>NUCLEOTIDE SEQUENCE [LARGE SCALE GENOMIC DNA]</scope>
    <source>
        <strain evidence="2">R-53248</strain>
    </source>
</reference>
<keyword evidence="2" id="KW-1185">Reference proteome</keyword>
<sequence length="40" mass="4453">MSILCFIIASIMAVNDVNGWGWFLFVSLLLSDLSCSNCLR</sequence>
<gene>
    <name evidence="1" type="ORF">GA0061081_102219</name>
</gene>
<accession>A0A1C4A353</accession>
<dbReference type="EMBL" id="FMAQ01000002">
    <property type="protein sequence ID" value="SCB89058.1"/>
    <property type="molecule type" value="Genomic_DNA"/>
</dbReference>